<gene>
    <name evidence="1" type="ORF">UFOPK3482_00004</name>
</gene>
<dbReference type="AlphaFoldDB" id="A0A6J7EG86"/>
<protein>
    <submittedName>
        <fullName evidence="1">Unannotated protein</fullName>
    </submittedName>
</protein>
<accession>A0A6J7EG86</accession>
<reference evidence="1" key="1">
    <citation type="submission" date="2020-05" db="EMBL/GenBank/DDBJ databases">
        <authorList>
            <person name="Chiriac C."/>
            <person name="Salcher M."/>
            <person name="Ghai R."/>
            <person name="Kavagutti S V."/>
        </authorList>
    </citation>
    <scope>NUCLEOTIDE SEQUENCE</scope>
</reference>
<sequence>MSKGNFVGFQQKIEIPEGFELLEINDEIESSLGKDELFSWLSKSESISQWFYIVSKLDLRSGGKIDFINANGATSQAVCTSISFGKEISMLADEFGNFKARVTKSKSNFKIELNFKILTDDSDAKSKEILPLISKLKLLVS</sequence>
<name>A0A6J7EG86_9ZZZZ</name>
<dbReference type="EMBL" id="CAFBLZ010000001">
    <property type="protein sequence ID" value="CAB4880310.1"/>
    <property type="molecule type" value="Genomic_DNA"/>
</dbReference>
<organism evidence="1">
    <name type="scientific">freshwater metagenome</name>
    <dbReference type="NCBI Taxonomy" id="449393"/>
    <lineage>
        <taxon>unclassified sequences</taxon>
        <taxon>metagenomes</taxon>
        <taxon>ecological metagenomes</taxon>
    </lineage>
</organism>
<proteinExistence type="predicted"/>
<evidence type="ECO:0000313" key="1">
    <source>
        <dbReference type="EMBL" id="CAB4880310.1"/>
    </source>
</evidence>